<dbReference type="STRING" id="662367.SAMN05216167_10733"/>
<dbReference type="AlphaFoldDB" id="A0A1I1V3I7"/>
<dbReference type="GO" id="GO:0008721">
    <property type="term" value="F:D-serine ammonia-lyase activity"/>
    <property type="evidence" value="ECO:0007669"/>
    <property type="project" value="TreeGrafter"/>
</dbReference>
<keyword evidence="2" id="KW-0456">Lyase</keyword>
<organism evidence="4 5">
    <name type="scientific">Spirosoma endophyticum</name>
    <dbReference type="NCBI Taxonomy" id="662367"/>
    <lineage>
        <taxon>Bacteria</taxon>
        <taxon>Pseudomonadati</taxon>
        <taxon>Bacteroidota</taxon>
        <taxon>Cytophagia</taxon>
        <taxon>Cytophagales</taxon>
        <taxon>Cytophagaceae</taxon>
        <taxon>Spirosoma</taxon>
    </lineage>
</organism>
<dbReference type="InterPro" id="IPR051466">
    <property type="entry name" value="D-amino_acid_metab_enzyme"/>
</dbReference>
<protein>
    <submittedName>
        <fullName evidence="4">D-serine deaminase, pyridoxal phosphate-dependent</fullName>
    </submittedName>
</protein>
<dbReference type="InterPro" id="IPR029066">
    <property type="entry name" value="PLP-binding_barrel"/>
</dbReference>
<dbReference type="SMART" id="SM01119">
    <property type="entry name" value="D-ser_dehydrat"/>
    <property type="match status" value="1"/>
</dbReference>
<dbReference type="OrthoDB" id="9788869at2"/>
<dbReference type="Pfam" id="PF01168">
    <property type="entry name" value="Ala_racemase_N"/>
    <property type="match status" value="1"/>
</dbReference>
<dbReference type="Gene3D" id="3.20.20.10">
    <property type="entry name" value="Alanine racemase"/>
    <property type="match status" value="1"/>
</dbReference>
<accession>A0A1I1V3I7</accession>
<comment type="similarity">
    <text evidence="1">Belongs to the DSD1 family.</text>
</comment>
<dbReference type="InterPro" id="IPR026956">
    <property type="entry name" value="D-ser_dehydrat-like_dom"/>
</dbReference>
<dbReference type="SUPFAM" id="SSF51419">
    <property type="entry name" value="PLP-binding barrel"/>
    <property type="match status" value="1"/>
</dbReference>
<keyword evidence="5" id="KW-1185">Reference proteome</keyword>
<evidence type="ECO:0000313" key="4">
    <source>
        <dbReference type="EMBL" id="SFD77597.1"/>
    </source>
</evidence>
<dbReference type="CDD" id="cd06821">
    <property type="entry name" value="PLPDE_III_D-TA"/>
    <property type="match status" value="1"/>
</dbReference>
<name>A0A1I1V3I7_9BACT</name>
<evidence type="ECO:0000259" key="3">
    <source>
        <dbReference type="SMART" id="SM01119"/>
    </source>
</evidence>
<evidence type="ECO:0000256" key="1">
    <source>
        <dbReference type="ARBA" id="ARBA00005323"/>
    </source>
</evidence>
<dbReference type="InterPro" id="IPR001608">
    <property type="entry name" value="Ala_racemase_N"/>
</dbReference>
<proteinExistence type="inferred from homology"/>
<sequence length="371" mass="41017">MEQTTWYLINDLDQLDTPALVIYPDRVKHNIDLLIRSIDDISRLRPHVKTHKSREATQLMLAAGIRKFKCATIAEAEMLAECSAPDVLLAYQPNGAKAHRLLALMKAFPETKFSCLVDNIDTGRILSEQAVEADLVVPVFIDLNVGMNRTGILPNDAVITLYTELNELEGIQPVGLHGYDGHLRNPDVAMRKEDCDAAFLPVQQLSDKLVALGFPKPVIVAGGSPTFPIHAQRTDVECSPGTFVYWDRTYRDILPEQPFLPATLVVARVISLPSPTKICLDLGHKSIAAESELTQRVTFLNAPELVAVGQSEEHLVVDAGEGHSYHVGDVLYGLPNHVCPTCALYERAFTIEDGSVSGEWRTVSRDRILTY</sequence>
<dbReference type="Proteomes" id="UP000198598">
    <property type="component" value="Unassembled WGS sequence"/>
</dbReference>
<dbReference type="PANTHER" id="PTHR28004:SF2">
    <property type="entry name" value="D-SERINE DEHYDRATASE"/>
    <property type="match status" value="1"/>
</dbReference>
<dbReference type="Gene3D" id="2.40.37.20">
    <property type="entry name" value="D-serine dehydratase-like domain"/>
    <property type="match status" value="1"/>
</dbReference>
<dbReference type="RefSeq" id="WP_093828837.1">
    <property type="nucleotide sequence ID" value="NZ_FOLQ01000007.1"/>
</dbReference>
<dbReference type="EMBL" id="FOLQ01000007">
    <property type="protein sequence ID" value="SFD77597.1"/>
    <property type="molecule type" value="Genomic_DNA"/>
</dbReference>
<dbReference type="PANTHER" id="PTHR28004">
    <property type="entry name" value="ZGC:162816-RELATED"/>
    <property type="match status" value="1"/>
</dbReference>
<gene>
    <name evidence="4" type="ORF">SAMN05216167_10733</name>
</gene>
<dbReference type="Pfam" id="PF14031">
    <property type="entry name" value="D-ser_dehydrat"/>
    <property type="match status" value="1"/>
</dbReference>
<evidence type="ECO:0000313" key="5">
    <source>
        <dbReference type="Proteomes" id="UP000198598"/>
    </source>
</evidence>
<feature type="domain" description="D-serine dehydratase-like" evidence="3">
    <location>
        <begin position="262"/>
        <end position="352"/>
    </location>
</feature>
<dbReference type="GO" id="GO:0036088">
    <property type="term" value="P:D-serine catabolic process"/>
    <property type="evidence" value="ECO:0007669"/>
    <property type="project" value="TreeGrafter"/>
</dbReference>
<dbReference type="InterPro" id="IPR042208">
    <property type="entry name" value="D-ser_dehydrat-like_sf"/>
</dbReference>
<evidence type="ECO:0000256" key="2">
    <source>
        <dbReference type="ARBA" id="ARBA00023239"/>
    </source>
</evidence>
<reference evidence="4 5" key="1">
    <citation type="submission" date="2016-10" db="EMBL/GenBank/DDBJ databases">
        <authorList>
            <person name="de Groot N.N."/>
        </authorList>
    </citation>
    <scope>NUCLEOTIDE SEQUENCE [LARGE SCALE GENOMIC DNA]</scope>
    <source>
        <strain evidence="4 5">DSM 26130</strain>
    </source>
</reference>